<dbReference type="SMART" id="SM00516">
    <property type="entry name" value="SEC14"/>
    <property type="match status" value="1"/>
</dbReference>
<sequence>MAALTIEETKLVGDFRKRVSDVLKNKEQNEDIFLIRWMRARDLNLDKAEDMLRNSLIWREENNVDKVLEVKFDPFYLLEFPCNVLSQDKIGNPVFAIPIGKWDFRKIVSQGKTEEFKLYVSYMFETIMQGMRERNLKRNPDQLPISQVTVVADWAGYSYMQLVNIKAVQQLLHMASVYEAHYPEVLHKCFFINCPSFFNIVLAMLKPILAPKTLGKITCHGSNMSEWEATVHEVIEPDQLHLVLRSLK</sequence>
<evidence type="ECO:0000313" key="2">
    <source>
        <dbReference type="EMBL" id="CAL8125439.1"/>
    </source>
</evidence>
<reference evidence="2 3" key="1">
    <citation type="submission" date="2024-08" db="EMBL/GenBank/DDBJ databases">
        <authorList>
            <person name="Cucini C."/>
            <person name="Frati F."/>
        </authorList>
    </citation>
    <scope>NUCLEOTIDE SEQUENCE [LARGE SCALE GENOMIC DNA]</scope>
</reference>
<name>A0ABP1RBU5_9HEXA</name>
<feature type="domain" description="CRAL-TRIO" evidence="1">
    <location>
        <begin position="72"/>
        <end position="248"/>
    </location>
</feature>
<dbReference type="InterPro" id="IPR036273">
    <property type="entry name" value="CRAL/TRIO_N_dom_sf"/>
</dbReference>
<evidence type="ECO:0000313" key="3">
    <source>
        <dbReference type="Proteomes" id="UP001642540"/>
    </source>
</evidence>
<keyword evidence="3" id="KW-1185">Reference proteome</keyword>
<accession>A0ABP1RBU5</accession>
<dbReference type="PANTHER" id="PTHR23324">
    <property type="entry name" value="SEC14 RELATED PROTEIN"/>
    <property type="match status" value="1"/>
</dbReference>
<organism evidence="2 3">
    <name type="scientific">Orchesella dallaii</name>
    <dbReference type="NCBI Taxonomy" id="48710"/>
    <lineage>
        <taxon>Eukaryota</taxon>
        <taxon>Metazoa</taxon>
        <taxon>Ecdysozoa</taxon>
        <taxon>Arthropoda</taxon>
        <taxon>Hexapoda</taxon>
        <taxon>Collembola</taxon>
        <taxon>Entomobryomorpha</taxon>
        <taxon>Entomobryoidea</taxon>
        <taxon>Orchesellidae</taxon>
        <taxon>Orchesellinae</taxon>
        <taxon>Orchesella</taxon>
    </lineage>
</organism>
<dbReference type="CDD" id="cd00170">
    <property type="entry name" value="SEC14"/>
    <property type="match status" value="1"/>
</dbReference>
<dbReference type="PROSITE" id="PS50191">
    <property type="entry name" value="CRAL_TRIO"/>
    <property type="match status" value="1"/>
</dbReference>
<protein>
    <recommendedName>
        <fullName evidence="1">CRAL-TRIO domain-containing protein</fullName>
    </recommendedName>
</protein>
<dbReference type="SUPFAM" id="SSF52087">
    <property type="entry name" value="CRAL/TRIO domain"/>
    <property type="match status" value="1"/>
</dbReference>
<dbReference type="Pfam" id="PF00650">
    <property type="entry name" value="CRAL_TRIO"/>
    <property type="match status" value="1"/>
</dbReference>
<evidence type="ECO:0000259" key="1">
    <source>
        <dbReference type="PROSITE" id="PS50191"/>
    </source>
</evidence>
<gene>
    <name evidence="2" type="ORF">ODALV1_LOCUS20967</name>
</gene>
<dbReference type="InterPro" id="IPR036865">
    <property type="entry name" value="CRAL-TRIO_dom_sf"/>
</dbReference>
<dbReference type="EMBL" id="CAXLJM020000069">
    <property type="protein sequence ID" value="CAL8125439.1"/>
    <property type="molecule type" value="Genomic_DNA"/>
</dbReference>
<dbReference type="PANTHER" id="PTHR23324:SF83">
    <property type="entry name" value="SEC14-LIKE PROTEIN 2"/>
    <property type="match status" value="1"/>
</dbReference>
<proteinExistence type="predicted"/>
<dbReference type="InterPro" id="IPR001251">
    <property type="entry name" value="CRAL-TRIO_dom"/>
</dbReference>
<dbReference type="PRINTS" id="PR00180">
    <property type="entry name" value="CRETINALDHBP"/>
</dbReference>
<dbReference type="SMART" id="SM01100">
    <property type="entry name" value="CRAL_TRIO_N"/>
    <property type="match status" value="1"/>
</dbReference>
<dbReference type="SUPFAM" id="SSF46938">
    <property type="entry name" value="CRAL/TRIO N-terminal domain"/>
    <property type="match status" value="1"/>
</dbReference>
<dbReference type="InterPro" id="IPR051064">
    <property type="entry name" value="SEC14/CRAL-TRIO_domain"/>
</dbReference>
<dbReference type="Proteomes" id="UP001642540">
    <property type="component" value="Unassembled WGS sequence"/>
</dbReference>
<comment type="caution">
    <text evidence="2">The sequence shown here is derived from an EMBL/GenBank/DDBJ whole genome shotgun (WGS) entry which is preliminary data.</text>
</comment>
<dbReference type="InterPro" id="IPR011074">
    <property type="entry name" value="CRAL/TRIO_N_dom"/>
</dbReference>
<dbReference type="Gene3D" id="3.40.525.10">
    <property type="entry name" value="CRAL-TRIO lipid binding domain"/>
    <property type="match status" value="1"/>
</dbReference>